<keyword evidence="1" id="KW-0472">Membrane</keyword>
<sequence length="150" mass="16920">MQWTDTTEALAAVVASGAAVVGLAAVIVQLRHLAEGMKSAARRATYDIGVQIKLVLIEHPQLRPFFFDDVPAPHDHPDRSRIASLTELYCIYFQELVEQSHHLTPGNRAAWRALVRSMYRSSPSIRGQLELHSAWYSEELQDIVRTLRSE</sequence>
<evidence type="ECO:0008006" key="4">
    <source>
        <dbReference type="Google" id="ProtNLM"/>
    </source>
</evidence>
<keyword evidence="1" id="KW-1133">Transmembrane helix</keyword>
<accession>A0ABU2QF84</accession>
<evidence type="ECO:0000313" key="3">
    <source>
        <dbReference type="Proteomes" id="UP001180503"/>
    </source>
</evidence>
<reference evidence="3" key="1">
    <citation type="submission" date="2023-07" db="EMBL/GenBank/DDBJ databases">
        <title>30 novel species of actinomycetes from the DSMZ collection.</title>
        <authorList>
            <person name="Nouioui I."/>
        </authorList>
    </citation>
    <scope>NUCLEOTIDE SEQUENCE [LARGE SCALE GENOMIC DNA]</scope>
    <source>
        <strain evidence="3">DSM 41635</strain>
    </source>
</reference>
<evidence type="ECO:0000313" key="2">
    <source>
        <dbReference type="EMBL" id="MDT0402691.1"/>
    </source>
</evidence>
<dbReference type="RefSeq" id="WP_311710000.1">
    <property type="nucleotide sequence ID" value="NZ_JAVRFB010000008.1"/>
</dbReference>
<proteinExistence type="predicted"/>
<evidence type="ECO:0000256" key="1">
    <source>
        <dbReference type="SAM" id="Phobius"/>
    </source>
</evidence>
<protein>
    <recommendedName>
        <fullName evidence="4">DUF4760 domain-containing protein</fullName>
    </recommendedName>
</protein>
<name>A0ABU2QF84_9ACTN</name>
<dbReference type="Proteomes" id="UP001180503">
    <property type="component" value="Unassembled WGS sequence"/>
</dbReference>
<organism evidence="2 3">
    <name type="scientific">Streptomyces edwardsiae</name>
    <dbReference type="NCBI Taxonomy" id="3075527"/>
    <lineage>
        <taxon>Bacteria</taxon>
        <taxon>Bacillati</taxon>
        <taxon>Actinomycetota</taxon>
        <taxon>Actinomycetes</taxon>
        <taxon>Kitasatosporales</taxon>
        <taxon>Streptomycetaceae</taxon>
        <taxon>Streptomyces</taxon>
    </lineage>
</organism>
<comment type="caution">
    <text evidence="2">The sequence shown here is derived from an EMBL/GenBank/DDBJ whole genome shotgun (WGS) entry which is preliminary data.</text>
</comment>
<keyword evidence="1" id="KW-0812">Transmembrane</keyword>
<gene>
    <name evidence="2" type="ORF">RM528_12580</name>
</gene>
<feature type="transmembrane region" description="Helical" evidence="1">
    <location>
        <begin position="12"/>
        <end position="33"/>
    </location>
</feature>
<dbReference type="EMBL" id="JAVRFB010000008">
    <property type="protein sequence ID" value="MDT0402691.1"/>
    <property type="molecule type" value="Genomic_DNA"/>
</dbReference>